<dbReference type="Proteomes" id="UP001239111">
    <property type="component" value="Chromosome 2"/>
</dbReference>
<reference evidence="1" key="1">
    <citation type="submission" date="2023-04" db="EMBL/GenBank/DDBJ databases">
        <title>A chromosome-level genome assembly of the parasitoid wasp Eretmocerus hayati.</title>
        <authorList>
            <person name="Zhong Y."/>
            <person name="Liu S."/>
            <person name="Liu Y."/>
        </authorList>
    </citation>
    <scope>NUCLEOTIDE SEQUENCE</scope>
    <source>
        <strain evidence="1">ZJU_SS_LIU_2023</strain>
    </source>
</reference>
<name>A0ACC2P9Q7_9HYME</name>
<comment type="caution">
    <text evidence="1">The sequence shown here is derived from an EMBL/GenBank/DDBJ whole genome shotgun (WGS) entry which is preliminary data.</text>
</comment>
<organism evidence="1 2">
    <name type="scientific">Eretmocerus hayati</name>
    <dbReference type="NCBI Taxonomy" id="131215"/>
    <lineage>
        <taxon>Eukaryota</taxon>
        <taxon>Metazoa</taxon>
        <taxon>Ecdysozoa</taxon>
        <taxon>Arthropoda</taxon>
        <taxon>Hexapoda</taxon>
        <taxon>Insecta</taxon>
        <taxon>Pterygota</taxon>
        <taxon>Neoptera</taxon>
        <taxon>Endopterygota</taxon>
        <taxon>Hymenoptera</taxon>
        <taxon>Apocrita</taxon>
        <taxon>Proctotrupomorpha</taxon>
        <taxon>Chalcidoidea</taxon>
        <taxon>Aphelinidae</taxon>
        <taxon>Aphelininae</taxon>
        <taxon>Eretmocerus</taxon>
    </lineage>
</organism>
<gene>
    <name evidence="1" type="ORF">QAD02_014969</name>
</gene>
<protein>
    <submittedName>
        <fullName evidence="1">Uncharacterized protein</fullName>
    </submittedName>
</protein>
<sequence>MKRPCVKDVLLSLSLLLVGLVGPWGSADAGSCAESKLCCPGRDSACVVQNSSPNAIVQSLADKPCYCDHACLKLGDCCDDFKQACGGQYISSQPPTSIYYICDTDIAMHISTLSTYVYLIKSDLLFDLSTCERYTYAWFRELAGRKRELADGLEPLLNRNAKILASGDRSPILKAQLCSRGYLVIHGEWLARSSILSILVRPKSISLSLVVCKDKCTRIRLNARLRLQIGFAYV</sequence>
<keyword evidence="2" id="KW-1185">Reference proteome</keyword>
<accession>A0ACC2P9Q7</accession>
<proteinExistence type="predicted"/>
<evidence type="ECO:0000313" key="2">
    <source>
        <dbReference type="Proteomes" id="UP001239111"/>
    </source>
</evidence>
<dbReference type="EMBL" id="CM056742">
    <property type="protein sequence ID" value="KAJ8679182.1"/>
    <property type="molecule type" value="Genomic_DNA"/>
</dbReference>
<evidence type="ECO:0000313" key="1">
    <source>
        <dbReference type="EMBL" id="KAJ8679182.1"/>
    </source>
</evidence>